<dbReference type="InterPro" id="IPR003609">
    <property type="entry name" value="Pan_app"/>
</dbReference>
<gene>
    <name evidence="2" type="ORF">T01_156</name>
</gene>
<organism evidence="2 3">
    <name type="scientific">Trichinella spiralis</name>
    <name type="common">Trichina worm</name>
    <dbReference type="NCBI Taxonomy" id="6334"/>
    <lineage>
        <taxon>Eukaryota</taxon>
        <taxon>Metazoa</taxon>
        <taxon>Ecdysozoa</taxon>
        <taxon>Nematoda</taxon>
        <taxon>Enoplea</taxon>
        <taxon>Dorylaimia</taxon>
        <taxon>Trichinellida</taxon>
        <taxon>Trichinellidae</taxon>
        <taxon>Trichinella</taxon>
    </lineage>
</organism>
<dbReference type="Proteomes" id="UP000054776">
    <property type="component" value="Unassembled WGS sequence"/>
</dbReference>
<keyword evidence="3" id="KW-1185">Reference proteome</keyword>
<proteinExistence type="predicted"/>
<feature type="non-terminal residue" evidence="2">
    <location>
        <position position="1"/>
    </location>
</feature>
<dbReference type="PROSITE" id="PS50948">
    <property type="entry name" value="PAN"/>
    <property type="match status" value="1"/>
</dbReference>
<protein>
    <recommendedName>
        <fullName evidence="1">Apple domain-containing protein</fullName>
    </recommendedName>
</protein>
<comment type="caution">
    <text evidence="2">The sequence shown here is derived from an EMBL/GenBank/DDBJ whole genome shotgun (WGS) entry which is preliminary data.</text>
</comment>
<evidence type="ECO:0000313" key="2">
    <source>
        <dbReference type="EMBL" id="KRY25842.1"/>
    </source>
</evidence>
<evidence type="ECO:0000313" key="3">
    <source>
        <dbReference type="Proteomes" id="UP000054776"/>
    </source>
</evidence>
<feature type="domain" description="Apple" evidence="1">
    <location>
        <begin position="5"/>
        <end position="82"/>
    </location>
</feature>
<dbReference type="AlphaFoldDB" id="A0A0V1ALY2"/>
<reference evidence="2 3" key="1">
    <citation type="submission" date="2015-01" db="EMBL/GenBank/DDBJ databases">
        <title>Evolution of Trichinella species and genotypes.</title>
        <authorList>
            <person name="Korhonen P.K."/>
            <person name="Edoardo P."/>
            <person name="Giuseppe L.R."/>
            <person name="Gasser R.B."/>
        </authorList>
    </citation>
    <scope>NUCLEOTIDE SEQUENCE [LARGE SCALE GENOMIC DNA]</scope>
    <source>
        <strain evidence="2">ISS3</strain>
    </source>
</reference>
<sequence length="95" mass="10822">LEEKCVFEFYEGKNFSGFEVYDSIQKANTLYQCVLKCASEQISKGCAAVLKSHEMCLLFKRNSTARMFRKLDTSYFGELVYCESKFAGNDLNAAN</sequence>
<dbReference type="InParanoid" id="A0A0V1ALY2"/>
<evidence type="ECO:0000259" key="1">
    <source>
        <dbReference type="PROSITE" id="PS50948"/>
    </source>
</evidence>
<name>A0A0V1ALY2_TRISP</name>
<accession>A0A0V1ALY2</accession>
<dbReference type="EMBL" id="JYDH01000700">
    <property type="protein sequence ID" value="KRY25842.1"/>
    <property type="molecule type" value="Genomic_DNA"/>
</dbReference>
<dbReference type="OrthoDB" id="5919985at2759"/>